<evidence type="ECO:0000256" key="6">
    <source>
        <dbReference type="ARBA" id="ARBA00023002"/>
    </source>
</evidence>
<keyword evidence="5" id="KW-0521">NADP</keyword>
<dbReference type="GO" id="GO:0004499">
    <property type="term" value="F:N,N-dimethylaniline monooxygenase activity"/>
    <property type="evidence" value="ECO:0007669"/>
    <property type="project" value="InterPro"/>
</dbReference>
<dbReference type="Pfam" id="PF13450">
    <property type="entry name" value="NAD_binding_8"/>
    <property type="match status" value="1"/>
</dbReference>
<keyword evidence="3" id="KW-0285">Flavoprotein</keyword>
<comment type="caution">
    <text evidence="8">The sequence shown here is derived from an EMBL/GenBank/DDBJ whole genome shotgun (WGS) entry which is preliminary data.</text>
</comment>
<dbReference type="GO" id="GO:0050661">
    <property type="term" value="F:NADP binding"/>
    <property type="evidence" value="ECO:0007669"/>
    <property type="project" value="InterPro"/>
</dbReference>
<dbReference type="PRINTS" id="PR00411">
    <property type="entry name" value="PNDRDTASEI"/>
</dbReference>
<gene>
    <name evidence="8" type="ORF">C7435_2732</name>
</gene>
<keyword evidence="7" id="KW-0503">Monooxygenase</keyword>
<dbReference type="InterPro" id="IPR036188">
    <property type="entry name" value="FAD/NAD-bd_sf"/>
</dbReference>
<name>A0A495D4B7_9PROT</name>
<evidence type="ECO:0000256" key="5">
    <source>
        <dbReference type="ARBA" id="ARBA00022857"/>
    </source>
</evidence>
<dbReference type="PANTHER" id="PTHR43872:SF1">
    <property type="entry name" value="MONOOXYGENASE, PUTATIVE (AFU_ORTHOLOGUE AFUA_8G02570)-RELATED"/>
    <property type="match status" value="1"/>
</dbReference>
<dbReference type="Pfam" id="PF00743">
    <property type="entry name" value="FMO-like"/>
    <property type="match status" value="1"/>
</dbReference>
<dbReference type="RefSeq" id="WP_121212161.1">
    <property type="nucleotide sequence ID" value="NZ_RBIM01000006.1"/>
</dbReference>
<keyword evidence="4" id="KW-0274">FAD</keyword>
<evidence type="ECO:0000256" key="1">
    <source>
        <dbReference type="ARBA" id="ARBA00001974"/>
    </source>
</evidence>
<proteinExistence type="inferred from homology"/>
<reference evidence="8 9" key="1">
    <citation type="submission" date="2018-10" db="EMBL/GenBank/DDBJ databases">
        <title>Genomic Encyclopedia of Type Strains, Phase IV (KMG-IV): sequencing the most valuable type-strain genomes for metagenomic binning, comparative biology and taxonomic classification.</title>
        <authorList>
            <person name="Goeker M."/>
        </authorList>
    </citation>
    <scope>NUCLEOTIDE SEQUENCE [LARGE SCALE GENOMIC DNA]</scope>
    <source>
        <strain evidence="8 9">DSM 4734</strain>
    </source>
</reference>
<sequence>MSATDFDVLIVGAGLSGIGAAYHLQTRSPGRSYAILESRDAIGGTWDLFRYPGIRSDSDMYTFGYAFRPWTGGKAFADGPSIRQYVRDTASENGIDCHIRFGHKVLAANWDSASARWQVRSTDGQGGETVLTARFVMLCSGYYRYDQGYLPEFAGYDDFKGAIVHPQHWDNALDYAGKKVVIIGSGATAVTLVPAMADSAAHVTMLQRSPTYIAARPSRDVIAETLRKALPAKLAYLLSRIKNIGLAIYVYQLSKRWPDFVKKAVIKAVRDELGEGFDVETHFTPRYNPWDQRFCLAPDGDFFQALKSGKADIVTDHVERFTETGIQLKSGEHIEADIIVPATGLEMQLAGAAQISRDGVVVDPADLYTYRGMMLGDVPNLALAFGYTNASWTLKVDLTCERVCRMLNHMKKTGTDIAVPNVPADITPEPLLDFSSGYVQRAIAHLPKQGDRAPWKTYQNYLQDMLTIRFGKLEDGYMTFSKAPEPVRQLSAREAAE</sequence>
<dbReference type="Gene3D" id="3.50.50.60">
    <property type="entry name" value="FAD/NAD(P)-binding domain"/>
    <property type="match status" value="3"/>
</dbReference>
<evidence type="ECO:0000313" key="8">
    <source>
        <dbReference type="EMBL" id="RKQ95629.1"/>
    </source>
</evidence>
<dbReference type="EMBL" id="RBIM01000006">
    <property type="protein sequence ID" value="RKQ95629.1"/>
    <property type="molecule type" value="Genomic_DNA"/>
</dbReference>
<accession>A0A495D4B7</accession>
<dbReference type="InterPro" id="IPR020946">
    <property type="entry name" value="Flavin_mOase-like"/>
</dbReference>
<evidence type="ECO:0000256" key="2">
    <source>
        <dbReference type="ARBA" id="ARBA00010139"/>
    </source>
</evidence>
<comment type="cofactor">
    <cofactor evidence="1">
        <name>FAD</name>
        <dbReference type="ChEBI" id="CHEBI:57692"/>
    </cofactor>
</comment>
<dbReference type="PANTHER" id="PTHR43872">
    <property type="entry name" value="MONOOXYGENASE, PUTATIVE (AFU_ORTHOLOGUE AFUA_8G02570)-RELATED"/>
    <property type="match status" value="1"/>
</dbReference>
<evidence type="ECO:0000256" key="3">
    <source>
        <dbReference type="ARBA" id="ARBA00022630"/>
    </source>
</evidence>
<dbReference type="AlphaFoldDB" id="A0A495D4B7"/>
<dbReference type="OrthoDB" id="312624at2"/>
<dbReference type="Proteomes" id="UP000273675">
    <property type="component" value="Unassembled WGS sequence"/>
</dbReference>
<evidence type="ECO:0000256" key="7">
    <source>
        <dbReference type="ARBA" id="ARBA00023033"/>
    </source>
</evidence>
<evidence type="ECO:0000313" key="9">
    <source>
        <dbReference type="Proteomes" id="UP000273675"/>
    </source>
</evidence>
<dbReference type="FunFam" id="3.50.50.60:FF:000228">
    <property type="entry name" value="FAD-containing monooxygenase EthA"/>
    <property type="match status" value="1"/>
</dbReference>
<dbReference type="SUPFAM" id="SSF51905">
    <property type="entry name" value="FAD/NAD(P)-binding domain"/>
    <property type="match status" value="1"/>
</dbReference>
<evidence type="ECO:0000256" key="4">
    <source>
        <dbReference type="ARBA" id="ARBA00022827"/>
    </source>
</evidence>
<protein>
    <submittedName>
        <fullName evidence="8">Cation diffusion facilitator CzcD-associated flavoprotein CzcO</fullName>
    </submittedName>
</protein>
<organism evidence="8 9">
    <name type="scientific">Maricaulis maris</name>
    <dbReference type="NCBI Taxonomy" id="74318"/>
    <lineage>
        <taxon>Bacteria</taxon>
        <taxon>Pseudomonadati</taxon>
        <taxon>Pseudomonadota</taxon>
        <taxon>Alphaproteobacteria</taxon>
        <taxon>Maricaulales</taxon>
        <taxon>Maricaulaceae</taxon>
        <taxon>Maricaulis</taxon>
    </lineage>
</organism>
<keyword evidence="6" id="KW-0560">Oxidoreductase</keyword>
<comment type="similarity">
    <text evidence="2">Belongs to the FAD-binding monooxygenase family.</text>
</comment>
<dbReference type="GO" id="GO:0050660">
    <property type="term" value="F:flavin adenine dinucleotide binding"/>
    <property type="evidence" value="ECO:0007669"/>
    <property type="project" value="InterPro"/>
</dbReference>
<dbReference type="InterPro" id="IPR051820">
    <property type="entry name" value="FAD-binding_MO"/>
</dbReference>